<dbReference type="PANTHER" id="PTHR46499">
    <property type="entry name" value="QUEUINE TRNA-RIBOSYLTRANSFERASE"/>
    <property type="match status" value="1"/>
</dbReference>
<dbReference type="AlphaFoldDB" id="A0A2N7QFH1"/>
<reference evidence="3 4" key="1">
    <citation type="submission" date="2018-01" db="EMBL/GenBank/DDBJ databases">
        <title>Metagenomic assembled genomes from two thermal pools in the Uzon Caldera, Kamchatka, Russia.</title>
        <authorList>
            <person name="Wilkins L."/>
            <person name="Ettinger C."/>
        </authorList>
    </citation>
    <scope>NUCLEOTIDE SEQUENCE [LARGE SCALE GENOMIC DNA]</scope>
    <source>
        <strain evidence="3">ARK-04</strain>
    </source>
</reference>
<accession>A0A2N7QFH1</accession>
<dbReference type="Gene3D" id="3.20.20.105">
    <property type="entry name" value="Queuine tRNA-ribosyltransferase-like"/>
    <property type="match status" value="1"/>
</dbReference>
<dbReference type="InterPro" id="IPR050076">
    <property type="entry name" value="ArchSynthase1/Queuine_TRR"/>
</dbReference>
<name>A0A2N7QFH1_9BACT</name>
<dbReference type="InterPro" id="IPR036511">
    <property type="entry name" value="TGT-like_sf"/>
</dbReference>
<dbReference type="Pfam" id="PF01702">
    <property type="entry name" value="TGT"/>
    <property type="match status" value="1"/>
</dbReference>
<dbReference type="EMBL" id="PNJD01000166">
    <property type="protein sequence ID" value="PMP97553.1"/>
    <property type="molecule type" value="Genomic_DNA"/>
</dbReference>
<protein>
    <submittedName>
        <fullName evidence="3">tRNA guanosine(34) transglycosylase Tgt</fullName>
    </submittedName>
</protein>
<evidence type="ECO:0000313" key="3">
    <source>
        <dbReference type="EMBL" id="PMP97553.1"/>
    </source>
</evidence>
<dbReference type="Proteomes" id="UP000235619">
    <property type="component" value="Unassembled WGS sequence"/>
</dbReference>
<dbReference type="PANTHER" id="PTHR46499:SF1">
    <property type="entry name" value="QUEUINE TRNA-RIBOSYLTRANSFERASE"/>
    <property type="match status" value="1"/>
</dbReference>
<organism evidence="3 4">
    <name type="scientific">Thermodesulfobacterium geofontis</name>
    <dbReference type="NCBI Taxonomy" id="1295609"/>
    <lineage>
        <taxon>Bacteria</taxon>
        <taxon>Pseudomonadati</taxon>
        <taxon>Thermodesulfobacteriota</taxon>
        <taxon>Thermodesulfobacteria</taxon>
        <taxon>Thermodesulfobacteriales</taxon>
        <taxon>Thermodesulfobacteriaceae</taxon>
        <taxon>Thermodesulfobacterium</taxon>
    </lineage>
</organism>
<gene>
    <name evidence="3" type="ORF">C0169_02725</name>
</gene>
<proteinExistence type="predicted"/>
<evidence type="ECO:0000313" key="4">
    <source>
        <dbReference type="Proteomes" id="UP000235619"/>
    </source>
</evidence>
<feature type="domain" description="tRNA-guanine(15) transglycosylase-like" evidence="2">
    <location>
        <begin position="13"/>
        <end position="70"/>
    </location>
</feature>
<dbReference type="GO" id="GO:0005737">
    <property type="term" value="C:cytoplasm"/>
    <property type="evidence" value="ECO:0007669"/>
    <property type="project" value="TreeGrafter"/>
</dbReference>
<keyword evidence="1" id="KW-0819">tRNA processing</keyword>
<evidence type="ECO:0000259" key="2">
    <source>
        <dbReference type="Pfam" id="PF01702"/>
    </source>
</evidence>
<dbReference type="GO" id="GO:0002099">
    <property type="term" value="P:tRNA wobble guanine modification"/>
    <property type="evidence" value="ECO:0007669"/>
    <property type="project" value="TreeGrafter"/>
</dbReference>
<comment type="caution">
    <text evidence="3">The sequence shown here is derived from an EMBL/GenBank/DDBJ whole genome shotgun (WGS) entry which is preliminary data.</text>
</comment>
<sequence length="71" mass="8006">MFKFEVHYQSKKTQARIGTIVTHRGVIETPVFMPVGTQGTIKAMPPEVVNSLGYEIILSNTYHLYLRPGVD</sequence>
<feature type="non-terminal residue" evidence="3">
    <location>
        <position position="71"/>
    </location>
</feature>
<evidence type="ECO:0000256" key="1">
    <source>
        <dbReference type="ARBA" id="ARBA00022694"/>
    </source>
</evidence>
<dbReference type="InterPro" id="IPR002616">
    <property type="entry name" value="tRNA_ribo_trans-like"/>
</dbReference>
<dbReference type="NCBIfam" id="TIGR00449">
    <property type="entry name" value="tgt_general"/>
    <property type="match status" value="1"/>
</dbReference>
<dbReference type="SUPFAM" id="SSF51713">
    <property type="entry name" value="tRNA-guanine transglycosylase"/>
    <property type="match status" value="1"/>
</dbReference>